<dbReference type="GO" id="GO:0045892">
    <property type="term" value="P:negative regulation of DNA-templated transcription"/>
    <property type="evidence" value="ECO:0007669"/>
    <property type="project" value="InterPro"/>
</dbReference>
<reference evidence="5" key="2">
    <citation type="submission" date="2025-08" db="UniProtKB">
        <authorList>
            <consortium name="Ensembl"/>
        </authorList>
    </citation>
    <scope>IDENTIFICATION</scope>
    <source>
        <strain evidence="5">Thoroughbred</strain>
    </source>
</reference>
<dbReference type="GO" id="GO:0043161">
    <property type="term" value="P:proteasome-mediated ubiquitin-dependent protein catabolic process"/>
    <property type="evidence" value="ECO:0000318"/>
    <property type="project" value="GO_Central"/>
</dbReference>
<reference evidence="5" key="3">
    <citation type="submission" date="2025-09" db="UniProtKB">
        <authorList>
            <consortium name="Ensembl"/>
        </authorList>
    </citation>
    <scope>IDENTIFICATION</scope>
    <source>
        <strain evidence="5">Thoroughbred</strain>
    </source>
</reference>
<dbReference type="ExpressionAtlas" id="F6ZWV4">
    <property type="expression patterns" value="baseline"/>
</dbReference>
<dbReference type="InterPro" id="IPR026271">
    <property type="entry name" value="PRAME"/>
</dbReference>
<proteinExistence type="inferred from homology"/>
<dbReference type="InterPro" id="IPR032675">
    <property type="entry name" value="LRR_dom_sf"/>
</dbReference>
<dbReference type="PANTHER" id="PTHR14224:SF95">
    <property type="entry name" value="MELANOMA ANTIGEN PREFERENTIALLY EXPRESSED IN TUMORS-LIKE"/>
    <property type="match status" value="1"/>
</dbReference>
<accession>F6ZWV4</accession>
<dbReference type="PIRSF" id="PIRSF038286">
    <property type="entry name" value="PRAME"/>
    <property type="match status" value="1"/>
</dbReference>
<dbReference type="Bgee" id="ENSECAG00000014327">
    <property type="expression patterns" value="Expressed in testis"/>
</dbReference>
<evidence type="ECO:0000256" key="1">
    <source>
        <dbReference type="ARBA" id="ARBA00009552"/>
    </source>
</evidence>
<evidence type="ECO:0000256" key="4">
    <source>
        <dbReference type="ARBA" id="ARBA00022737"/>
    </source>
</evidence>
<dbReference type="GO" id="GO:0005737">
    <property type="term" value="C:cytoplasm"/>
    <property type="evidence" value="ECO:0000318"/>
    <property type="project" value="GO_Central"/>
</dbReference>
<dbReference type="Proteomes" id="UP000002281">
    <property type="component" value="Chromosome 8"/>
</dbReference>
<dbReference type="AlphaFoldDB" id="F6ZWV4"/>
<evidence type="ECO:0000313" key="6">
    <source>
        <dbReference type="Proteomes" id="UP000002281"/>
    </source>
</evidence>
<dbReference type="InterPro" id="IPR050694">
    <property type="entry name" value="LRRC14/PRAME"/>
</dbReference>
<keyword evidence="6" id="KW-1185">Reference proteome</keyword>
<keyword evidence="4" id="KW-0677">Repeat</keyword>
<evidence type="ECO:0000256" key="2">
    <source>
        <dbReference type="ARBA" id="ARBA00014228"/>
    </source>
</evidence>
<keyword evidence="3" id="KW-0433">Leucine-rich repeat</keyword>
<evidence type="ECO:0000256" key="3">
    <source>
        <dbReference type="ARBA" id="ARBA00022614"/>
    </source>
</evidence>
<dbReference type="GO" id="GO:0031462">
    <property type="term" value="C:Cul2-RING ubiquitin ligase complex"/>
    <property type="evidence" value="ECO:0000318"/>
    <property type="project" value="GO_Central"/>
</dbReference>
<dbReference type="GO" id="GO:1990756">
    <property type="term" value="F:ubiquitin-like ligase-substrate adaptor activity"/>
    <property type="evidence" value="ECO:0000318"/>
    <property type="project" value="GO_Central"/>
</dbReference>
<dbReference type="PANTHER" id="PTHR14224">
    <property type="entry name" value="SIMILAR TO PREFERENTIALLY EXPRESSED ANTIGEN IN MELANOMA-LIKE 3"/>
    <property type="match status" value="1"/>
</dbReference>
<dbReference type="InterPro" id="IPR001611">
    <property type="entry name" value="Leu-rich_rpt"/>
</dbReference>
<evidence type="ECO:0000313" key="5">
    <source>
        <dbReference type="Ensembl" id="ENSECAP00000011952.3"/>
    </source>
</evidence>
<dbReference type="GO" id="GO:0008284">
    <property type="term" value="P:positive regulation of cell population proliferation"/>
    <property type="evidence" value="ECO:0007669"/>
    <property type="project" value="InterPro"/>
</dbReference>
<reference evidence="5 6" key="1">
    <citation type="journal article" date="2009" name="Science">
        <title>Genome sequence, comparative analysis, and population genetics of the domestic horse.</title>
        <authorList>
            <consortium name="Broad Institute Genome Sequencing Platform"/>
            <consortium name="Broad Institute Whole Genome Assembly Team"/>
            <person name="Wade C.M."/>
            <person name="Giulotto E."/>
            <person name="Sigurdsson S."/>
            <person name="Zoli M."/>
            <person name="Gnerre S."/>
            <person name="Imsland F."/>
            <person name="Lear T.L."/>
            <person name="Adelson D.L."/>
            <person name="Bailey E."/>
            <person name="Bellone R.R."/>
            <person name="Bloecker H."/>
            <person name="Distl O."/>
            <person name="Edgar R.C."/>
            <person name="Garber M."/>
            <person name="Leeb T."/>
            <person name="Mauceli E."/>
            <person name="MacLeod J.N."/>
            <person name="Penedo M.C.T."/>
            <person name="Raison J.M."/>
            <person name="Sharpe T."/>
            <person name="Vogel J."/>
            <person name="Andersson L."/>
            <person name="Antczak D.F."/>
            <person name="Biagi T."/>
            <person name="Binns M.M."/>
            <person name="Chowdhary B.P."/>
            <person name="Coleman S.J."/>
            <person name="Della Valle G."/>
            <person name="Fryc S."/>
            <person name="Guerin G."/>
            <person name="Hasegawa T."/>
            <person name="Hill E.W."/>
            <person name="Jurka J."/>
            <person name="Kiialainen A."/>
            <person name="Lindgren G."/>
            <person name="Liu J."/>
            <person name="Magnani E."/>
            <person name="Mickelson J.R."/>
            <person name="Murray J."/>
            <person name="Nergadze S.G."/>
            <person name="Onofrio R."/>
            <person name="Pedroni S."/>
            <person name="Piras M.F."/>
            <person name="Raudsepp T."/>
            <person name="Rocchi M."/>
            <person name="Roeed K.H."/>
            <person name="Ryder O.A."/>
            <person name="Searle S."/>
            <person name="Skow L."/>
            <person name="Swinburne J.E."/>
            <person name="Syvaenen A.C."/>
            <person name="Tozaki T."/>
            <person name="Valberg S.J."/>
            <person name="Vaudin M."/>
            <person name="White J.R."/>
            <person name="Zody M.C."/>
            <person name="Lander E.S."/>
            <person name="Lindblad-Toh K."/>
        </authorList>
    </citation>
    <scope>NUCLEOTIDE SEQUENCE [LARGE SCALE GENOMIC DNA]</scope>
    <source>
        <strain evidence="5 6">Thoroughbred</strain>
    </source>
</reference>
<dbReference type="Gene3D" id="3.80.10.10">
    <property type="entry name" value="Ribonuclease Inhibitor"/>
    <property type="match status" value="1"/>
</dbReference>
<dbReference type="HOGENOM" id="CLU_039635_1_0_1"/>
<name>F6ZWV4_HORSE</name>
<dbReference type="SUPFAM" id="SSF52047">
    <property type="entry name" value="RNI-like"/>
    <property type="match status" value="1"/>
</dbReference>
<dbReference type="GO" id="GO:0043066">
    <property type="term" value="P:negative regulation of apoptotic process"/>
    <property type="evidence" value="ECO:0007669"/>
    <property type="project" value="InterPro"/>
</dbReference>
<organism evidence="5 6">
    <name type="scientific">Equus caballus</name>
    <name type="common">Horse</name>
    <dbReference type="NCBI Taxonomy" id="9796"/>
    <lineage>
        <taxon>Eukaryota</taxon>
        <taxon>Metazoa</taxon>
        <taxon>Chordata</taxon>
        <taxon>Craniata</taxon>
        <taxon>Vertebrata</taxon>
        <taxon>Euteleostomi</taxon>
        <taxon>Mammalia</taxon>
        <taxon>Eutheria</taxon>
        <taxon>Laurasiatheria</taxon>
        <taxon>Perissodactyla</taxon>
        <taxon>Equidae</taxon>
        <taxon>Equus</taxon>
    </lineage>
</organism>
<comment type="similarity">
    <text evidence="1">Belongs to the PRAME family. LRRC14 subfamily.</text>
</comment>
<protein>
    <recommendedName>
        <fullName evidence="2">Leucine-rich repeat-containing protein 14</fullName>
    </recommendedName>
</protein>
<dbReference type="GeneTree" id="ENSGT01030000234531"/>
<sequence>KQRRKVWAIPEFMETSSPASPRLLELAAHSPLSSEASPLPALEEFTVSLFPPLLTAAFAKGHKKALKALVHAWPFPFLCLGSLIVQWPNQDSLQAVLDGLEVFPACRACPRSKLRVLDLTLDFEQIQGQGASEALARFPLWLPSTVKAEMPQATARPKPAEDARKGPRQPWEPVELHIDLFLRGPFKLDTFLSGLLNKVERSCGSLCLCCRKLHIEEMPFNSLIGILKMLDLDFIRELEVFDWFRALSEHSLFATQLGRICNLCSLKPAYYHWAFSPEGRQSSSYFLSQLSKLGHLQKLHLSYSYLSGNLQQPSLLSCLQTPLHTLEIRSCTLLDTDITYLSQSFHTTHLKKLDLSGNNLSHVVPGPLETLLEKDAHLCAILPALCHCSHLSSLGLSDSPISRAGLLSLLEHRAGLMELKHVLYHIPVECFVYLDGLSWGPVNEEKLYQVQAELQKLLQALGTEKCRNIVIRTNRLGA</sequence>
<dbReference type="GO" id="GO:0045596">
    <property type="term" value="P:negative regulation of cell differentiation"/>
    <property type="evidence" value="ECO:0007669"/>
    <property type="project" value="InterPro"/>
</dbReference>
<dbReference type="PROSITE" id="PS51450">
    <property type="entry name" value="LRR"/>
    <property type="match status" value="1"/>
</dbReference>
<dbReference type="Ensembl" id="ENSECAT00000014922.3">
    <property type="protein sequence ID" value="ENSECAP00000011952.3"/>
    <property type="gene ID" value="ENSECAG00000014327.3"/>
</dbReference>